<feature type="non-terminal residue" evidence="1">
    <location>
        <position position="354"/>
    </location>
</feature>
<organism evidence="1 2">
    <name type="scientific">Eretmocerus hayati</name>
    <dbReference type="NCBI Taxonomy" id="131215"/>
    <lineage>
        <taxon>Eukaryota</taxon>
        <taxon>Metazoa</taxon>
        <taxon>Ecdysozoa</taxon>
        <taxon>Arthropoda</taxon>
        <taxon>Hexapoda</taxon>
        <taxon>Insecta</taxon>
        <taxon>Pterygota</taxon>
        <taxon>Neoptera</taxon>
        <taxon>Endopterygota</taxon>
        <taxon>Hymenoptera</taxon>
        <taxon>Apocrita</taxon>
        <taxon>Proctotrupomorpha</taxon>
        <taxon>Chalcidoidea</taxon>
        <taxon>Aphelinidae</taxon>
        <taxon>Aphelininae</taxon>
        <taxon>Eretmocerus</taxon>
    </lineage>
</organism>
<accession>A0ACC2PKV8</accession>
<evidence type="ECO:0000313" key="2">
    <source>
        <dbReference type="Proteomes" id="UP001239111"/>
    </source>
</evidence>
<dbReference type="EMBL" id="CM056741">
    <property type="protein sequence ID" value="KAJ8684096.1"/>
    <property type="molecule type" value="Genomic_DNA"/>
</dbReference>
<proteinExistence type="predicted"/>
<evidence type="ECO:0000313" key="1">
    <source>
        <dbReference type="EMBL" id="KAJ8684096.1"/>
    </source>
</evidence>
<dbReference type="Proteomes" id="UP001239111">
    <property type="component" value="Chromosome 1"/>
</dbReference>
<protein>
    <submittedName>
        <fullName evidence="1">Uncharacterized protein</fullName>
    </submittedName>
</protein>
<sequence>MPCKFTISVHNGIPNDGQGLAPETAVQQPAHNIKIELPIPIPNIPSLHHGLFKHPSHSHKQPHYQQTNQGHHYQQTPPPQQYVPPHVAPPVNQGTQVQAAQPPPHVAPPVNHAPQQVHHVQTPQVQQSYNEGSDQLGTPLYPPVNHQPPNYSTLPDHQTPTINHQQSSLYHNHGHAAPAPPAHQANTHLTGAGRFVQHEKENVQGKFEITKDREISSHTDFNGEESSSSGVKVEAGIQASQPNYPPVHAPAPLPTHATVSPTAQQRPVMGEGHVVHSVGVSGTPSLCFPLVQCQTQTSGAGHHVQSAATAPGGGIPASSIGVSLGTVGLPIMPEASLQSSTSIRQHQPSGEYNQ</sequence>
<keyword evidence="2" id="KW-1185">Reference proteome</keyword>
<comment type="caution">
    <text evidence="1">The sequence shown here is derived from an EMBL/GenBank/DDBJ whole genome shotgun (WGS) entry which is preliminary data.</text>
</comment>
<reference evidence="1" key="1">
    <citation type="submission" date="2023-04" db="EMBL/GenBank/DDBJ databases">
        <title>A chromosome-level genome assembly of the parasitoid wasp Eretmocerus hayati.</title>
        <authorList>
            <person name="Zhong Y."/>
            <person name="Liu S."/>
            <person name="Liu Y."/>
        </authorList>
    </citation>
    <scope>NUCLEOTIDE SEQUENCE</scope>
    <source>
        <strain evidence="1">ZJU_SS_LIU_2023</strain>
    </source>
</reference>
<name>A0ACC2PKV8_9HYME</name>
<gene>
    <name evidence="1" type="ORF">QAD02_019888</name>
</gene>